<feature type="transmembrane region" description="Helical" evidence="8">
    <location>
        <begin position="326"/>
        <end position="351"/>
    </location>
</feature>
<evidence type="ECO:0000256" key="7">
    <source>
        <dbReference type="ARBA" id="ARBA00023136"/>
    </source>
</evidence>
<dbReference type="EMBL" id="QRGO01000001">
    <property type="protein sequence ID" value="RDV03239.1"/>
    <property type="molecule type" value="Genomic_DNA"/>
</dbReference>
<evidence type="ECO:0000256" key="1">
    <source>
        <dbReference type="ARBA" id="ARBA00004651"/>
    </source>
</evidence>
<name>A0A371B6M4_9BRAD</name>
<evidence type="ECO:0000256" key="8">
    <source>
        <dbReference type="RuleBase" id="RU363032"/>
    </source>
</evidence>
<dbReference type="Proteomes" id="UP000263993">
    <property type="component" value="Unassembled WGS sequence"/>
</dbReference>
<dbReference type="CDD" id="cd06261">
    <property type="entry name" value="TM_PBP2"/>
    <property type="match status" value="1"/>
</dbReference>
<dbReference type="RefSeq" id="WP_115515266.1">
    <property type="nucleotide sequence ID" value="NZ_QRGO01000001.1"/>
</dbReference>
<feature type="transmembrane region" description="Helical" evidence="8">
    <location>
        <begin position="220"/>
        <end position="246"/>
    </location>
</feature>
<dbReference type="PROSITE" id="PS50928">
    <property type="entry name" value="ABC_TM1"/>
    <property type="match status" value="1"/>
</dbReference>
<evidence type="ECO:0000313" key="11">
    <source>
        <dbReference type="Proteomes" id="UP000263993"/>
    </source>
</evidence>
<evidence type="ECO:0000313" key="10">
    <source>
        <dbReference type="EMBL" id="RDV03239.1"/>
    </source>
</evidence>
<dbReference type="InterPro" id="IPR035906">
    <property type="entry name" value="MetI-like_sf"/>
</dbReference>
<gene>
    <name evidence="10" type="ORF">DXH78_00725</name>
</gene>
<feature type="transmembrane region" description="Helical" evidence="8">
    <location>
        <begin position="274"/>
        <end position="295"/>
    </location>
</feature>
<dbReference type="Gene3D" id="1.10.3720.10">
    <property type="entry name" value="MetI-like"/>
    <property type="match status" value="1"/>
</dbReference>
<evidence type="ECO:0000256" key="6">
    <source>
        <dbReference type="ARBA" id="ARBA00022989"/>
    </source>
</evidence>
<keyword evidence="7 8" id="KW-0472">Membrane</keyword>
<evidence type="ECO:0000256" key="5">
    <source>
        <dbReference type="ARBA" id="ARBA00022692"/>
    </source>
</evidence>
<dbReference type="SUPFAM" id="SSF161098">
    <property type="entry name" value="MetI-like"/>
    <property type="match status" value="1"/>
</dbReference>
<keyword evidence="5 8" id="KW-0812">Transmembrane</keyword>
<feature type="transmembrane region" description="Helical" evidence="8">
    <location>
        <begin position="371"/>
        <end position="394"/>
    </location>
</feature>
<dbReference type="PANTHER" id="PTHR42929:SF5">
    <property type="entry name" value="ABC TRANSPORTER PERMEASE PROTEIN"/>
    <property type="match status" value="1"/>
</dbReference>
<dbReference type="GO" id="GO:0055085">
    <property type="term" value="P:transmembrane transport"/>
    <property type="evidence" value="ECO:0007669"/>
    <property type="project" value="InterPro"/>
</dbReference>
<comment type="similarity">
    <text evidence="2">Belongs to the binding-protein-dependent transport system permease family. CysTW subfamily.</text>
</comment>
<keyword evidence="6 8" id="KW-1133">Transmembrane helix</keyword>
<keyword evidence="3 8" id="KW-0813">Transport</keyword>
<evidence type="ECO:0000256" key="4">
    <source>
        <dbReference type="ARBA" id="ARBA00022475"/>
    </source>
</evidence>
<protein>
    <submittedName>
        <fullName evidence="10">ABC transporter permease</fullName>
    </submittedName>
</protein>
<dbReference type="GO" id="GO:0005886">
    <property type="term" value="C:plasma membrane"/>
    <property type="evidence" value="ECO:0007669"/>
    <property type="project" value="UniProtKB-SubCell"/>
</dbReference>
<feature type="domain" description="ABC transmembrane type-1" evidence="9">
    <location>
        <begin position="188"/>
        <end position="394"/>
    </location>
</feature>
<keyword evidence="4" id="KW-1003">Cell membrane</keyword>
<dbReference type="InterPro" id="IPR000515">
    <property type="entry name" value="MetI-like"/>
</dbReference>
<keyword evidence="11" id="KW-1185">Reference proteome</keyword>
<comment type="caution">
    <text evidence="10">The sequence shown here is derived from an EMBL/GenBank/DDBJ whole genome shotgun (WGS) entry which is preliminary data.</text>
</comment>
<accession>A0A371B6M4</accession>
<reference evidence="11" key="1">
    <citation type="submission" date="2018-08" db="EMBL/GenBank/DDBJ databases">
        <authorList>
            <person name="Kim S.-J."/>
            <person name="Jung G.-Y."/>
        </authorList>
    </citation>
    <scope>NUCLEOTIDE SEQUENCE [LARGE SCALE GENOMIC DNA]</scope>
    <source>
        <strain evidence="11">GY_H</strain>
    </source>
</reference>
<proteinExistence type="inferred from homology"/>
<dbReference type="AlphaFoldDB" id="A0A371B6M4"/>
<evidence type="ECO:0000256" key="2">
    <source>
        <dbReference type="ARBA" id="ARBA00007069"/>
    </source>
</evidence>
<dbReference type="OrthoDB" id="9807047at2"/>
<feature type="transmembrane region" description="Helical" evidence="8">
    <location>
        <begin position="20"/>
        <end position="41"/>
    </location>
</feature>
<feature type="transmembrane region" description="Helical" evidence="8">
    <location>
        <begin position="192"/>
        <end position="213"/>
    </location>
</feature>
<evidence type="ECO:0000259" key="9">
    <source>
        <dbReference type="PROSITE" id="PS50928"/>
    </source>
</evidence>
<dbReference type="PANTHER" id="PTHR42929">
    <property type="entry name" value="INNER MEMBRANE ABC TRANSPORTER PERMEASE PROTEIN YDCU-RELATED-RELATED"/>
    <property type="match status" value="1"/>
</dbReference>
<organism evidence="10 11">
    <name type="scientific">Undibacter mobilis</name>
    <dbReference type="NCBI Taxonomy" id="2292256"/>
    <lineage>
        <taxon>Bacteria</taxon>
        <taxon>Pseudomonadati</taxon>
        <taxon>Pseudomonadota</taxon>
        <taxon>Alphaproteobacteria</taxon>
        <taxon>Hyphomicrobiales</taxon>
        <taxon>Nitrobacteraceae</taxon>
        <taxon>Undibacter</taxon>
    </lineage>
</organism>
<comment type="subcellular location">
    <subcellularLocation>
        <location evidence="1 8">Cell membrane</location>
        <topology evidence="1 8">Multi-pass membrane protein</topology>
    </subcellularLocation>
</comment>
<sequence>MAENADLVRQLRASNRKRRLVSLGLVAPLFLFLLFSFGFPIGTMLWRAVADEEVGRAFPQTVVALASWRGTEAPDEATFRTFVRELKEARANETLAPAARRLNYDVSGLRELLFRTARRSLAADLPSVKDALLKAEPAWGEIAYWGAIRNAAGPVSMFYMLAAIDMHIEPTGSISAKPEEASIFIGIFGRTFAMALIVTLLCVAIGFPVAYLLASLPKRLASALLLLVLVPFWTSLLVRTAAWVVLLQNNGIVNHVLVDLGIVSEPVPLIYNRFGVFVAMTHILLPYFILPLYSVMQGISPNYMKAAASLGATPLRSFVKVYLPQSAAGITAGCLLVFTVALGFYITPALVGGAADQMVSYYIAFYTNTSANWGLACALSVWLLVATFALYAVYSRLVGGSKGPLP</sequence>
<evidence type="ECO:0000256" key="3">
    <source>
        <dbReference type="ARBA" id="ARBA00022448"/>
    </source>
</evidence>
<dbReference type="Pfam" id="PF00528">
    <property type="entry name" value="BPD_transp_1"/>
    <property type="match status" value="1"/>
</dbReference>